<proteinExistence type="predicted"/>
<keyword evidence="3" id="KW-0413">Isomerase</keyword>
<sequence length="516" mass="57711">MMKILMRMDGRGYKSYKLLLKERYKIGRINLSFRKIQSDPFAPPSVLEIVTPNTLKGYPQVALEDLLHRVLYKNLRKVSKKRGEGRSGEASVPRPSNSILKRSSVKVTDENIAVRINVGLPSRRRRILATEAIELIESVLKAFNSSLSDLKGSIEEHSKVYLVFNEIRNKLGRLKLVAFVGNGSILPRACHYCEEPLKGAVPFESPTSMKVEIETKFGVFEGMGVPKGVTTVIGPAFHGKTTLLEALAKSIWPHVKGDGRELVVTSKDFVYVRSEDGRVVKCVDVRSFIELPNSDCFTTLDASGATSVAASFQEAVEVGSNVIAIDEDYTATNFLFLDPIIGKLYRTRTIRTLSEQLSSIKDKGISVLLIANASSQVLVQSDKVIYMENYSPEDLTERVKNEIDVNVNAIEYSKPSSRIIEYVPPKKLKRRGLEIISPGWSAPLDFHTNPHIVEEAQVEFIAKFLSKKFSGKLSELDLPHPWDLCVTPNCSEVRTYEIAYALNRCEGIRVMKLTNI</sequence>
<evidence type="ECO:0000259" key="2">
    <source>
        <dbReference type="Pfam" id="PF20446"/>
    </source>
</evidence>
<dbReference type="KEGG" id="iis:EYM_03845"/>
<dbReference type="InterPro" id="IPR046833">
    <property type="entry name" value="ABC_N"/>
</dbReference>
<dbReference type="Pfam" id="PF20446">
    <property type="entry name" value="ABC_N"/>
    <property type="match status" value="1"/>
</dbReference>
<dbReference type="EMBL" id="CP006867">
    <property type="protein sequence ID" value="ALU11697.1"/>
    <property type="molecule type" value="Genomic_DNA"/>
</dbReference>
<dbReference type="Proteomes" id="UP000060778">
    <property type="component" value="Chromosome"/>
</dbReference>
<dbReference type="AlphaFoldDB" id="A0A0U2WL74"/>
<dbReference type="InterPro" id="IPR027417">
    <property type="entry name" value="P-loop_NTPase"/>
</dbReference>
<dbReference type="InterPro" id="IPR019195">
    <property type="entry name" value="ABC_ATPase_put"/>
</dbReference>
<dbReference type="STRING" id="940295.EYM_03845"/>
<feature type="domain" description="ATPase of the ABC class N-terminal" evidence="2">
    <location>
        <begin position="2"/>
        <end position="143"/>
    </location>
</feature>
<organism evidence="3 4">
    <name type="scientific">Ignicoccus islandicus DSM 13165</name>
    <dbReference type="NCBI Taxonomy" id="940295"/>
    <lineage>
        <taxon>Archaea</taxon>
        <taxon>Thermoproteota</taxon>
        <taxon>Thermoprotei</taxon>
        <taxon>Desulfurococcales</taxon>
        <taxon>Desulfurococcaceae</taxon>
        <taxon>Ignicoccus</taxon>
    </lineage>
</organism>
<feature type="domain" description="ATPase of the ABC class C-terminal" evidence="1">
    <location>
        <begin position="153"/>
        <end position="416"/>
    </location>
</feature>
<evidence type="ECO:0000259" key="1">
    <source>
        <dbReference type="Pfam" id="PF09818"/>
    </source>
</evidence>
<gene>
    <name evidence="3" type="ORF">EYM_03845</name>
</gene>
<protein>
    <submittedName>
        <fullName evidence="3">Isopentenyl-diphosphate delta-isomerase</fullName>
    </submittedName>
</protein>
<accession>A0A0U2WL74</accession>
<name>A0A0U2WL74_9CREN</name>
<keyword evidence="4" id="KW-1185">Reference proteome</keyword>
<evidence type="ECO:0000313" key="3">
    <source>
        <dbReference type="EMBL" id="ALU11697.1"/>
    </source>
</evidence>
<dbReference type="PANTHER" id="PTHR38149:SF1">
    <property type="entry name" value="ATPASE"/>
    <property type="match status" value="1"/>
</dbReference>
<dbReference type="SUPFAM" id="SSF52540">
    <property type="entry name" value="P-loop containing nucleoside triphosphate hydrolases"/>
    <property type="match status" value="1"/>
</dbReference>
<dbReference type="Pfam" id="PF09818">
    <property type="entry name" value="ABC_ATPase"/>
    <property type="match status" value="1"/>
</dbReference>
<dbReference type="GO" id="GO:0016853">
    <property type="term" value="F:isomerase activity"/>
    <property type="evidence" value="ECO:0007669"/>
    <property type="project" value="UniProtKB-KW"/>
</dbReference>
<reference evidence="3 4" key="1">
    <citation type="submission" date="2013-11" db="EMBL/GenBank/DDBJ databases">
        <title>Comparative genomics of Ignicoccus.</title>
        <authorList>
            <person name="Podar M."/>
        </authorList>
    </citation>
    <scope>NUCLEOTIDE SEQUENCE [LARGE SCALE GENOMIC DNA]</scope>
    <source>
        <strain evidence="3 4">DSM 13165</strain>
    </source>
</reference>
<dbReference type="PANTHER" id="PTHR38149">
    <property type="entry name" value="ATPASE"/>
    <property type="match status" value="1"/>
</dbReference>
<dbReference type="InterPro" id="IPR046834">
    <property type="entry name" value="ABC_ATPase_C"/>
</dbReference>
<evidence type="ECO:0000313" key="4">
    <source>
        <dbReference type="Proteomes" id="UP000060778"/>
    </source>
</evidence>